<name>A0A9X2TJI4_9BACT</name>
<dbReference type="GO" id="GO:0003677">
    <property type="term" value="F:DNA binding"/>
    <property type="evidence" value="ECO:0007669"/>
    <property type="project" value="UniProtKB-KW"/>
</dbReference>
<protein>
    <submittedName>
        <fullName evidence="2">DNA-binding protein</fullName>
    </submittedName>
</protein>
<keyword evidence="2" id="KW-0238">DNA-binding</keyword>
<dbReference type="RefSeq" id="WP_259123713.1">
    <property type="nucleotide sequence ID" value="NZ_JANUAE010000004.1"/>
</dbReference>
<evidence type="ECO:0000256" key="1">
    <source>
        <dbReference type="SAM" id="MobiDB-lite"/>
    </source>
</evidence>
<accession>A0A9X2TJI4</accession>
<feature type="region of interest" description="Disordered" evidence="1">
    <location>
        <begin position="177"/>
        <end position="199"/>
    </location>
</feature>
<gene>
    <name evidence="2" type="ORF">GGP61_001432</name>
</gene>
<proteinExistence type="predicted"/>
<dbReference type="EMBL" id="JANUAE010000004">
    <property type="protein sequence ID" value="MCS3709828.1"/>
    <property type="molecule type" value="Genomic_DNA"/>
</dbReference>
<comment type="caution">
    <text evidence="2">The sequence shown here is derived from an EMBL/GenBank/DDBJ whole genome shotgun (WGS) entry which is preliminary data.</text>
</comment>
<dbReference type="AlphaFoldDB" id="A0A9X2TJI4"/>
<organism evidence="2 3">
    <name type="scientific">Salinibacter ruber</name>
    <dbReference type="NCBI Taxonomy" id="146919"/>
    <lineage>
        <taxon>Bacteria</taxon>
        <taxon>Pseudomonadati</taxon>
        <taxon>Rhodothermota</taxon>
        <taxon>Rhodothermia</taxon>
        <taxon>Rhodothermales</taxon>
        <taxon>Salinibacteraceae</taxon>
        <taxon>Salinibacter</taxon>
    </lineage>
</organism>
<sequence length="223" mass="25766">MKDPENRRSKPISVKLEPSRKEILRQEASLCGEGMSEVFRKNAFEEIEPQGRPIPSPNVLEWLLAVSGKLSKKAHETDAEWLLDELGELGTELRMKAVEVQQRRVKREKWRAAAKTERVEEQITFRLTGGETEWLEALAESKGKPMRTLLREAAFRGIRKREQMEEIEARLSGWAETGTGIRQDEEGEDKVPQNERRVRRTMKRLAVKMTRFVEDESNGEDGH</sequence>
<evidence type="ECO:0000313" key="3">
    <source>
        <dbReference type="Proteomes" id="UP001155057"/>
    </source>
</evidence>
<reference evidence="2" key="1">
    <citation type="submission" date="2022-08" db="EMBL/GenBank/DDBJ databases">
        <title>Genomic Encyclopedia of Type Strains, Phase V (KMG-V): Genome sequencing to study the core and pangenomes of soil and plant-associated prokaryotes.</title>
        <authorList>
            <person name="Whitman W."/>
        </authorList>
    </citation>
    <scope>NUCLEOTIDE SEQUENCE</scope>
    <source>
        <strain evidence="2">SP3049</strain>
    </source>
</reference>
<dbReference type="Proteomes" id="UP001155057">
    <property type="component" value="Unassembled WGS sequence"/>
</dbReference>
<evidence type="ECO:0000313" key="2">
    <source>
        <dbReference type="EMBL" id="MCS3709828.1"/>
    </source>
</evidence>